<keyword evidence="2" id="KW-0472">Membrane</keyword>
<evidence type="ECO:0000256" key="1">
    <source>
        <dbReference type="SAM" id="MobiDB-lite"/>
    </source>
</evidence>
<dbReference type="EMBL" id="SWJZ01000025">
    <property type="protein sequence ID" value="TKD21811.1"/>
    <property type="molecule type" value="Genomic_DNA"/>
</dbReference>
<protein>
    <submittedName>
        <fullName evidence="4">LytTR family transcriptional regulator</fullName>
    </submittedName>
</protein>
<proteinExistence type="predicted"/>
<feature type="region of interest" description="Disordered" evidence="1">
    <location>
        <begin position="148"/>
        <end position="179"/>
    </location>
</feature>
<name>A0A4U1JRQ0_RHOCA</name>
<gene>
    <name evidence="4" type="ORF">FBT96_07820</name>
</gene>
<feature type="transmembrane region" description="Helical" evidence="2">
    <location>
        <begin position="52"/>
        <end position="72"/>
    </location>
</feature>
<keyword evidence="2" id="KW-1133">Transmembrane helix</keyword>
<dbReference type="Proteomes" id="UP000310597">
    <property type="component" value="Unassembled WGS sequence"/>
</dbReference>
<feature type="transmembrane region" description="Helical" evidence="2">
    <location>
        <begin position="84"/>
        <end position="104"/>
    </location>
</feature>
<evidence type="ECO:0000259" key="3">
    <source>
        <dbReference type="PROSITE" id="PS50930"/>
    </source>
</evidence>
<dbReference type="OrthoDB" id="7028951at2"/>
<dbReference type="RefSeq" id="WP_136905749.1">
    <property type="nucleotide sequence ID" value="NZ_SWJZ01000025.1"/>
</dbReference>
<organism evidence="4 5">
    <name type="scientific">Rhodobacter capsulatus</name>
    <name type="common">Rhodopseudomonas capsulata</name>
    <dbReference type="NCBI Taxonomy" id="1061"/>
    <lineage>
        <taxon>Bacteria</taxon>
        <taxon>Pseudomonadati</taxon>
        <taxon>Pseudomonadota</taxon>
        <taxon>Alphaproteobacteria</taxon>
        <taxon>Rhodobacterales</taxon>
        <taxon>Rhodobacter group</taxon>
        <taxon>Rhodobacter</taxon>
    </lineage>
</organism>
<sequence>MPSFVRLRKFLRAYGRAMAQPVIPVVWLVTSIFGIVASPFGTEHFPLTGRVAFWPITIGLGVLAGGLLRVVVRDCWGLRSFWPEAPLIAVLATLGLTPLFIGLARAVAGPAQHVPSIPAMTGYIFIMSIITSTLRHAVAATWPVVPESEPVPESERVPGSEPVPGSGAGAAPSVPAPPDRDAAARLMARLSPELRAPLIRLQMRDHYVEVFTEAGSETVLLRMADAICAAEGVAGLQVHRSHWVARQAIRGVIRAQGKVSLALQDGTQVPVSRGNAPAVLALGLKEMPPQADNGPQAPQAMVAR</sequence>
<evidence type="ECO:0000256" key="2">
    <source>
        <dbReference type="SAM" id="Phobius"/>
    </source>
</evidence>
<keyword evidence="2" id="KW-0812">Transmembrane</keyword>
<dbReference type="InterPro" id="IPR007492">
    <property type="entry name" value="LytTR_DNA-bd_dom"/>
</dbReference>
<feature type="transmembrane region" description="Helical" evidence="2">
    <location>
        <begin position="21"/>
        <end position="40"/>
    </location>
</feature>
<dbReference type="PROSITE" id="PS50930">
    <property type="entry name" value="HTH_LYTTR"/>
    <property type="match status" value="1"/>
</dbReference>
<dbReference type="SMART" id="SM00850">
    <property type="entry name" value="LytTR"/>
    <property type="match status" value="1"/>
</dbReference>
<comment type="caution">
    <text evidence="4">The sequence shown here is derived from an EMBL/GenBank/DDBJ whole genome shotgun (WGS) entry which is preliminary data.</text>
</comment>
<feature type="transmembrane region" description="Helical" evidence="2">
    <location>
        <begin position="116"/>
        <end position="134"/>
    </location>
</feature>
<feature type="domain" description="HTH LytTR-type" evidence="3">
    <location>
        <begin position="198"/>
        <end position="285"/>
    </location>
</feature>
<dbReference type="GO" id="GO:0003677">
    <property type="term" value="F:DNA binding"/>
    <property type="evidence" value="ECO:0007669"/>
    <property type="project" value="InterPro"/>
</dbReference>
<accession>A0A4U1JRQ0</accession>
<evidence type="ECO:0000313" key="4">
    <source>
        <dbReference type="EMBL" id="TKD21811.1"/>
    </source>
</evidence>
<reference evidence="4 5" key="1">
    <citation type="submission" date="2019-04" db="EMBL/GenBank/DDBJ databases">
        <title>Draft Whole-Genome sequence of the purple photosynthetic bacterium Rhodobacter capsulatus SP108 with an indigenous class A beta-lactamase.</title>
        <authorList>
            <person name="Robertson S."/>
            <person name="Meyer T.E."/>
            <person name="Kyndt J.A."/>
        </authorList>
    </citation>
    <scope>NUCLEOTIDE SEQUENCE [LARGE SCALE GENOMIC DNA]</scope>
    <source>
        <strain evidence="4 5">SP108</strain>
    </source>
</reference>
<dbReference type="Pfam" id="PF04397">
    <property type="entry name" value="LytTR"/>
    <property type="match status" value="1"/>
</dbReference>
<feature type="compositionally biased region" description="Low complexity" evidence="1">
    <location>
        <begin position="159"/>
        <end position="173"/>
    </location>
</feature>
<evidence type="ECO:0000313" key="5">
    <source>
        <dbReference type="Proteomes" id="UP000310597"/>
    </source>
</evidence>
<dbReference type="AlphaFoldDB" id="A0A4U1JRQ0"/>